<comment type="caution">
    <text evidence="1">The sequence shown here is derived from an EMBL/GenBank/DDBJ whole genome shotgun (WGS) entry which is preliminary data.</text>
</comment>
<dbReference type="EMBL" id="VNIQ01000001">
    <property type="protein sequence ID" value="TYQ07694.1"/>
    <property type="molecule type" value="Genomic_DNA"/>
</dbReference>
<sequence length="144" mass="15062">MKPERLWLISTRLHHKGWRRSARVLKAINALIYSNALPPEAHVADDVRLWHNALGVVIHPDTRIGQRVQIAHHVTIGAGTTGTGTPFGVVIEDGVTIATGAVVAPRRGTQLVIGAGAIIGANAVVRNNVPAGATIVGAGKMVGT</sequence>
<dbReference type="Gene3D" id="2.160.10.10">
    <property type="entry name" value="Hexapeptide repeat proteins"/>
    <property type="match status" value="1"/>
</dbReference>
<dbReference type="SUPFAM" id="SSF51161">
    <property type="entry name" value="Trimeric LpxA-like enzymes"/>
    <property type="match status" value="1"/>
</dbReference>
<name>A0A652YVL4_NOCGL</name>
<dbReference type="AlphaFoldDB" id="A0A652YVL4"/>
<accession>A0A652YVL4</accession>
<keyword evidence="1" id="KW-0808">Transferase</keyword>
<evidence type="ECO:0000313" key="1">
    <source>
        <dbReference type="EMBL" id="TYQ07694.1"/>
    </source>
</evidence>
<gene>
    <name evidence="1" type="ORF">FNL38_10159</name>
</gene>
<reference evidence="1" key="1">
    <citation type="submission" date="2019-07" db="EMBL/GenBank/DDBJ databases">
        <title>Genomic Encyclopedia of Type Strains, Phase IV (KMG-IV): sequencing the most valuable type-strain genomes for metagenomic binning, comparative biology and taxonomic classification.</title>
        <authorList>
            <person name="Goeker M."/>
        </authorList>
    </citation>
    <scope>NUCLEOTIDE SEQUENCE</scope>
    <source>
        <strain evidence="1">DSM 44596</strain>
    </source>
</reference>
<organism evidence="1">
    <name type="scientific">Nocardia globerula</name>
    <dbReference type="NCBI Taxonomy" id="1818"/>
    <lineage>
        <taxon>Bacteria</taxon>
        <taxon>Bacillati</taxon>
        <taxon>Actinomycetota</taxon>
        <taxon>Actinomycetes</taxon>
        <taxon>Mycobacteriales</taxon>
        <taxon>Nocardiaceae</taxon>
        <taxon>Nocardia</taxon>
    </lineage>
</organism>
<protein>
    <submittedName>
        <fullName evidence="1">Transferase family hexapeptide repeat protein</fullName>
    </submittedName>
</protein>
<dbReference type="InterPro" id="IPR011004">
    <property type="entry name" value="Trimer_LpxA-like_sf"/>
</dbReference>
<dbReference type="GO" id="GO:0016740">
    <property type="term" value="F:transferase activity"/>
    <property type="evidence" value="ECO:0007669"/>
    <property type="project" value="UniProtKB-KW"/>
</dbReference>
<proteinExistence type="predicted"/>
<dbReference type="PANTHER" id="PTHR42811">
    <property type="entry name" value="SERINE ACETYLTRANSFERASE"/>
    <property type="match status" value="1"/>
</dbReference>